<name>A9PHK3_POPTR</name>
<organism evidence="1">
    <name type="scientific">Populus trichocarpa</name>
    <name type="common">Western balsam poplar</name>
    <name type="synonym">Populus balsamifera subsp. trichocarpa</name>
    <dbReference type="NCBI Taxonomy" id="3694"/>
    <lineage>
        <taxon>Eukaryota</taxon>
        <taxon>Viridiplantae</taxon>
        <taxon>Streptophyta</taxon>
        <taxon>Embryophyta</taxon>
        <taxon>Tracheophyta</taxon>
        <taxon>Spermatophyta</taxon>
        <taxon>Magnoliopsida</taxon>
        <taxon>eudicotyledons</taxon>
        <taxon>Gunneridae</taxon>
        <taxon>Pentapetalae</taxon>
        <taxon>rosids</taxon>
        <taxon>fabids</taxon>
        <taxon>Malpighiales</taxon>
        <taxon>Salicaceae</taxon>
        <taxon>Saliceae</taxon>
        <taxon>Populus</taxon>
    </lineage>
</organism>
<protein>
    <submittedName>
        <fullName evidence="1">Uncharacterized protein</fullName>
    </submittedName>
</protein>
<sequence length="52" mass="6077">MIVASNESLSENRQVFLFSLLPCFSTSEWINKGNLYKIKLCREYFELGICKL</sequence>
<proteinExistence type="evidence at transcript level"/>
<dbReference type="AlphaFoldDB" id="A9PHK3"/>
<dbReference type="EMBL" id="EF147857">
    <property type="protein sequence ID" value="ABK95856.1"/>
    <property type="molecule type" value="mRNA"/>
</dbReference>
<reference evidence="1" key="1">
    <citation type="journal article" date="2008" name="BMC Genomics">
        <title>Analysis of 4,664 high-quality sequence-finished poplar full-length cDNA clones and their utility for the discovery of genes responding to insect feeding.</title>
        <authorList>
            <person name="Ralph S.G."/>
            <person name="Chun H.J."/>
            <person name="Cooper D."/>
            <person name="Kirkpatrick R."/>
            <person name="Kolosova N."/>
            <person name="Gunter L."/>
            <person name="Tuskan G.A."/>
            <person name="Douglas C.J."/>
            <person name="Holt R.A."/>
            <person name="Jones S.J."/>
            <person name="Marra M.A."/>
            <person name="Bohlmann J."/>
        </authorList>
    </citation>
    <scope>NUCLEOTIDE SEQUENCE</scope>
    <source>
        <tissue evidence="1">Young and mature leaves</tissue>
    </source>
</reference>
<accession>A9PHK3</accession>
<evidence type="ECO:0000313" key="1">
    <source>
        <dbReference type="EMBL" id="ABK95856.1"/>
    </source>
</evidence>